<dbReference type="AlphaFoldDB" id="A0A8S4DD46"/>
<keyword evidence="3" id="KW-1185">Reference proteome</keyword>
<reference evidence="2" key="1">
    <citation type="submission" date="2020-11" db="EMBL/GenBank/DDBJ databases">
        <authorList>
            <person name="Whiteford S."/>
        </authorList>
    </citation>
    <scope>NUCLEOTIDE SEQUENCE</scope>
</reference>
<evidence type="ECO:0000313" key="2">
    <source>
        <dbReference type="EMBL" id="CAG9096022.1"/>
    </source>
</evidence>
<sequence>MRMRYFWRENDVNTGLPSQPTVHRSSCDSTIYNNSAGPDNCIYYVQVLIDDINCRINVFRKSTSVDLEIVCIEVVERNWRAPMADEAEGRVRRAPAPPPRQAARPPEPRPRAPPAPPAPCTALAVRLPAPPRLIRPSEHLALVQRRQPPPLTPAVTVVHHPLPPPPPPHTPAHLVHRSVAPPAPRMPAPRPVMRLPQPPRAIQTRRTRLVMSGADSADLILINTTIITSNGLGAFLWAEAFFTGAIRGYVNKHCAPMMKRFRKELMRKG</sequence>
<evidence type="ECO:0000256" key="1">
    <source>
        <dbReference type="SAM" id="MobiDB-lite"/>
    </source>
</evidence>
<feature type="region of interest" description="Disordered" evidence="1">
    <location>
        <begin position="86"/>
        <end position="121"/>
    </location>
</feature>
<accession>A0A8S4DD46</accession>
<proteinExistence type="predicted"/>
<dbReference type="Proteomes" id="UP000653454">
    <property type="component" value="Unassembled WGS sequence"/>
</dbReference>
<dbReference type="EMBL" id="CAJHNJ030000004">
    <property type="protein sequence ID" value="CAG9096022.1"/>
    <property type="molecule type" value="Genomic_DNA"/>
</dbReference>
<gene>
    <name evidence="2" type="ORF">PLXY2_LOCUS1687</name>
</gene>
<evidence type="ECO:0000313" key="3">
    <source>
        <dbReference type="Proteomes" id="UP000653454"/>
    </source>
</evidence>
<comment type="caution">
    <text evidence="2">The sequence shown here is derived from an EMBL/GenBank/DDBJ whole genome shotgun (WGS) entry which is preliminary data.</text>
</comment>
<organism evidence="2 3">
    <name type="scientific">Plutella xylostella</name>
    <name type="common">Diamondback moth</name>
    <name type="synonym">Plutella maculipennis</name>
    <dbReference type="NCBI Taxonomy" id="51655"/>
    <lineage>
        <taxon>Eukaryota</taxon>
        <taxon>Metazoa</taxon>
        <taxon>Ecdysozoa</taxon>
        <taxon>Arthropoda</taxon>
        <taxon>Hexapoda</taxon>
        <taxon>Insecta</taxon>
        <taxon>Pterygota</taxon>
        <taxon>Neoptera</taxon>
        <taxon>Endopterygota</taxon>
        <taxon>Lepidoptera</taxon>
        <taxon>Glossata</taxon>
        <taxon>Ditrysia</taxon>
        <taxon>Yponomeutoidea</taxon>
        <taxon>Plutellidae</taxon>
        <taxon>Plutella</taxon>
    </lineage>
</organism>
<protein>
    <submittedName>
        <fullName evidence="2">(diamondback moth) hypothetical protein</fullName>
    </submittedName>
</protein>
<name>A0A8S4DD46_PLUXY</name>